<evidence type="ECO:0000256" key="1">
    <source>
        <dbReference type="SAM" id="Phobius"/>
    </source>
</evidence>
<dbReference type="HOGENOM" id="CLU_116759_0_0_11"/>
<dbReference type="Proteomes" id="UP000031526">
    <property type="component" value="Chromosome"/>
</dbReference>
<dbReference type="KEGG" id="snq:CP978_12430"/>
<dbReference type="Proteomes" id="UP000325763">
    <property type="component" value="Chromosome"/>
</dbReference>
<dbReference type="EMBL" id="CP009313">
    <property type="protein sequence ID" value="AJE40714.1"/>
    <property type="molecule type" value="Genomic_DNA"/>
</dbReference>
<accession>A0A0B5DBS4</accession>
<proteinExistence type="predicted"/>
<feature type="transmembrane region" description="Helical" evidence="1">
    <location>
        <begin position="46"/>
        <end position="64"/>
    </location>
</feature>
<dbReference type="RefSeq" id="WP_043440254.1">
    <property type="nucleotide sequence ID" value="NZ_CP009313.1"/>
</dbReference>
<reference evidence="3 5" key="3">
    <citation type="submission" date="2017-09" db="EMBL/GenBank/DDBJ databases">
        <title>Streptomyces genome completion.</title>
        <authorList>
            <person name="Lee N."/>
            <person name="Cho B.-K."/>
        </authorList>
    </citation>
    <scope>NUCLEOTIDE SEQUENCE [LARGE SCALE GENOMIC DNA]</scope>
    <source>
        <strain evidence="3 5">ATCC 14899</strain>
    </source>
</reference>
<dbReference type="STRING" id="40318.SNOD_12090"/>
<reference evidence="4" key="1">
    <citation type="submission" date="2014-09" db="EMBL/GenBank/DDBJ databases">
        <title>Sequence of the Streptomyces nodosus genome.</title>
        <authorList>
            <person name="Sweeney P."/>
            <person name="Stephens N."/>
            <person name="Murphy C."/>
            <person name="Caffrey P."/>
        </authorList>
    </citation>
    <scope>NUCLEOTIDE SEQUENCE [LARGE SCALE GENOMIC DNA]</scope>
    <source>
        <strain evidence="4">ATCC 14899</strain>
    </source>
</reference>
<evidence type="ECO:0000313" key="3">
    <source>
        <dbReference type="EMBL" id="QEV39264.1"/>
    </source>
</evidence>
<keyword evidence="1" id="KW-0472">Membrane</keyword>
<protein>
    <submittedName>
        <fullName evidence="2">Uncharacterized protein</fullName>
    </submittedName>
</protein>
<evidence type="ECO:0000313" key="4">
    <source>
        <dbReference type="Proteomes" id="UP000031526"/>
    </source>
</evidence>
<dbReference type="OrthoDB" id="4337469at2"/>
<keyword evidence="1" id="KW-1133">Transmembrane helix</keyword>
<feature type="transmembrane region" description="Helical" evidence="1">
    <location>
        <begin position="14"/>
        <end position="34"/>
    </location>
</feature>
<gene>
    <name evidence="3" type="ORF">CP978_12430</name>
    <name evidence="2" type="ORF">SNOD_12090</name>
</gene>
<dbReference type="AlphaFoldDB" id="A0A0B5DBS4"/>
<feature type="transmembrane region" description="Helical" evidence="1">
    <location>
        <begin position="175"/>
        <end position="193"/>
    </location>
</feature>
<name>A0A0B5DBS4_9ACTN</name>
<keyword evidence="1" id="KW-0812">Transmembrane</keyword>
<feature type="transmembrane region" description="Helical" evidence="1">
    <location>
        <begin position="118"/>
        <end position="138"/>
    </location>
</feature>
<sequence length="202" mass="20678">MKSAGPLLYARSRAVPVTLAALAGTAAFAVWAAHLMDAYLDTYRRVPILALAPLLAAAVIGTSLHSASPELDRTAVHPWWPRRLAQLLGLTAVAAVLLPAAVLGDAHAFGPPAMIRNVLGCTGVTAVAAVLLGARLSWLPAFGYVSAVYLTPPGIRGHGVTLWAWPMQPGSAPGAWAAALTAFAVGAALHAAYGSRPEGPGV</sequence>
<reference evidence="2 4" key="2">
    <citation type="journal article" date="2016" name="Appl. Microbiol. Biotechnol.">
        <title>Exploiting the genome sequence of Streptomyces nodosus for enhanced antibiotic production.</title>
        <authorList>
            <person name="Sweeney P."/>
            <person name="Murphy C.D."/>
            <person name="Caffrey P."/>
        </authorList>
    </citation>
    <scope>NUCLEOTIDE SEQUENCE [LARGE SCALE GENOMIC DNA]</scope>
    <source>
        <strain evidence="2 4">ATCC 14899</strain>
    </source>
</reference>
<feature type="transmembrane region" description="Helical" evidence="1">
    <location>
        <begin position="84"/>
        <end position="106"/>
    </location>
</feature>
<evidence type="ECO:0000313" key="5">
    <source>
        <dbReference type="Proteomes" id="UP000325763"/>
    </source>
</evidence>
<dbReference type="EMBL" id="CP023747">
    <property type="protein sequence ID" value="QEV39264.1"/>
    <property type="molecule type" value="Genomic_DNA"/>
</dbReference>
<organism evidence="2 4">
    <name type="scientific">Streptomyces nodosus</name>
    <dbReference type="NCBI Taxonomy" id="40318"/>
    <lineage>
        <taxon>Bacteria</taxon>
        <taxon>Bacillati</taxon>
        <taxon>Actinomycetota</taxon>
        <taxon>Actinomycetes</taxon>
        <taxon>Kitasatosporales</taxon>
        <taxon>Streptomycetaceae</taxon>
        <taxon>Streptomyces</taxon>
    </lineage>
</organism>
<evidence type="ECO:0000313" key="2">
    <source>
        <dbReference type="EMBL" id="AJE40714.1"/>
    </source>
</evidence>
<keyword evidence="4" id="KW-1185">Reference proteome</keyword>